<dbReference type="RefSeq" id="XP_048263579.1">
    <property type="nucleotide sequence ID" value="XM_048407622.1"/>
</dbReference>
<dbReference type="GO" id="GO:0005777">
    <property type="term" value="C:peroxisome"/>
    <property type="evidence" value="ECO:0007669"/>
    <property type="project" value="UniProtKB-SubCell"/>
</dbReference>
<dbReference type="InterPro" id="IPR000873">
    <property type="entry name" value="AMP-dep_synth/lig_dom"/>
</dbReference>
<comment type="subcellular location">
    <subcellularLocation>
        <location evidence="1">Peroxisome</location>
    </subcellularLocation>
</comment>
<evidence type="ECO:0000256" key="3">
    <source>
        <dbReference type="ARBA" id="ARBA00022598"/>
    </source>
</evidence>
<proteinExistence type="inferred from homology"/>
<gene>
    <name evidence="8" type="primary">LOC100644132</name>
</gene>
<dbReference type="GeneID" id="100644132"/>
<dbReference type="InterPro" id="IPR025110">
    <property type="entry name" value="AMP-bd_C"/>
</dbReference>
<reference evidence="8" key="1">
    <citation type="submission" date="2025-08" db="UniProtKB">
        <authorList>
            <consortium name="RefSeq"/>
        </authorList>
    </citation>
    <scope>IDENTIFICATION</scope>
</reference>
<keyword evidence="3 8" id="KW-0436">Ligase</keyword>
<evidence type="ECO:0000256" key="1">
    <source>
        <dbReference type="ARBA" id="ARBA00004275"/>
    </source>
</evidence>
<keyword evidence="7" id="KW-1185">Reference proteome</keyword>
<dbReference type="OrthoDB" id="10253869at2759"/>
<dbReference type="AlphaFoldDB" id="A0A9C6W0M1"/>
<feature type="domain" description="AMP-binding enzyme C-terminal" evidence="6">
    <location>
        <begin position="453"/>
        <end position="529"/>
    </location>
</feature>
<evidence type="ECO:0000256" key="2">
    <source>
        <dbReference type="ARBA" id="ARBA00006432"/>
    </source>
</evidence>
<dbReference type="InterPro" id="IPR042099">
    <property type="entry name" value="ANL_N_sf"/>
</dbReference>
<dbReference type="Gene3D" id="3.30.300.30">
    <property type="match status" value="1"/>
</dbReference>
<accession>A0A9C6W0M1</accession>
<dbReference type="Pfam" id="PF00501">
    <property type="entry name" value="AMP-binding"/>
    <property type="match status" value="1"/>
</dbReference>
<dbReference type="SUPFAM" id="SSF56801">
    <property type="entry name" value="Acetyl-CoA synthetase-like"/>
    <property type="match status" value="1"/>
</dbReference>
<evidence type="ECO:0000256" key="4">
    <source>
        <dbReference type="ARBA" id="ARBA00023140"/>
    </source>
</evidence>
<dbReference type="Gene3D" id="3.40.50.12780">
    <property type="entry name" value="N-terminal domain of ligase-like"/>
    <property type="match status" value="1"/>
</dbReference>
<organism evidence="7 8">
    <name type="scientific">Bombus terrestris</name>
    <name type="common">Buff-tailed bumblebee</name>
    <name type="synonym">Apis terrestris</name>
    <dbReference type="NCBI Taxonomy" id="30195"/>
    <lineage>
        <taxon>Eukaryota</taxon>
        <taxon>Metazoa</taxon>
        <taxon>Ecdysozoa</taxon>
        <taxon>Arthropoda</taxon>
        <taxon>Hexapoda</taxon>
        <taxon>Insecta</taxon>
        <taxon>Pterygota</taxon>
        <taxon>Neoptera</taxon>
        <taxon>Endopterygota</taxon>
        <taxon>Hymenoptera</taxon>
        <taxon>Apocrita</taxon>
        <taxon>Aculeata</taxon>
        <taxon>Apoidea</taxon>
        <taxon>Anthophila</taxon>
        <taxon>Apidae</taxon>
        <taxon>Bombus</taxon>
        <taxon>Bombus</taxon>
    </lineage>
</organism>
<comment type="similarity">
    <text evidence="2">Belongs to the ATP-dependent AMP-binding enzyme family.</text>
</comment>
<protein>
    <submittedName>
        <fullName evidence="8">4-coumarate--CoA ligase 1</fullName>
    </submittedName>
</protein>
<dbReference type="PANTHER" id="PTHR24096">
    <property type="entry name" value="LONG-CHAIN-FATTY-ACID--COA LIGASE"/>
    <property type="match status" value="1"/>
</dbReference>
<evidence type="ECO:0000259" key="6">
    <source>
        <dbReference type="Pfam" id="PF13193"/>
    </source>
</evidence>
<keyword evidence="4" id="KW-0576">Peroxisome</keyword>
<dbReference type="InterPro" id="IPR045851">
    <property type="entry name" value="AMP-bd_C_sf"/>
</dbReference>
<dbReference type="GO" id="GO:0016405">
    <property type="term" value="F:CoA-ligase activity"/>
    <property type="evidence" value="ECO:0007669"/>
    <property type="project" value="TreeGrafter"/>
</dbReference>
<dbReference type="PANTHER" id="PTHR24096:SF149">
    <property type="entry name" value="AMP-BINDING DOMAIN-CONTAINING PROTEIN-RELATED"/>
    <property type="match status" value="1"/>
</dbReference>
<dbReference type="Pfam" id="PF13193">
    <property type="entry name" value="AMP-binding_C"/>
    <property type="match status" value="1"/>
</dbReference>
<dbReference type="Proteomes" id="UP000835206">
    <property type="component" value="Chromosome 7"/>
</dbReference>
<name>A0A9C6W0M1_BOMTE</name>
<evidence type="ECO:0000313" key="8">
    <source>
        <dbReference type="RefSeq" id="XP_048263579.1"/>
    </source>
</evidence>
<evidence type="ECO:0000313" key="7">
    <source>
        <dbReference type="Proteomes" id="UP000835206"/>
    </source>
</evidence>
<feature type="domain" description="AMP-dependent synthetase/ligase" evidence="5">
    <location>
        <begin position="59"/>
        <end position="402"/>
    </location>
</feature>
<dbReference type="PROSITE" id="PS00455">
    <property type="entry name" value="AMP_BINDING"/>
    <property type="match status" value="1"/>
</dbReference>
<evidence type="ECO:0000259" key="5">
    <source>
        <dbReference type="Pfam" id="PF00501"/>
    </source>
</evidence>
<sequence>MVVSKPANNNTELPFSIENKVMKGKVISLDSQYTSVGELLFDSLKNNPDIIGQVDAISGVEDTFADLTDRTIKCALWLQRQGVGKGDIVVISSHNHLDSIVPYVAALYLGAIVNAWDYAMNVQLARYFLALSQPKVIFANEKSVAVILEAAKIELYHLKMVCFDYYPGATLFSETLKGHTESAVKNFRCREINDPNHTGLILFSSGTTGMPKGVQISHKALINALNPMAGFSLNAHVPLWFSSLYWISGSILTLKSIVSCNKKIIGPEFDEKATCEIIEKFKVTWLMLSTSMANRLARFTHLHDYDLSSLKILFTGGATMKQESQDLLKNHFSTTSIIQAYGMTELGGLCTAQLPSTISGSCGVVSANCEVKIVDIGTGEALGPNEHGELCAKTLSIMTGYLKNPEATKNTIDKDGWIHTGDLAYYNEKGEIFIVERLKELMKYRGHQITPTEIENVLQSHPAVLEVAVVGIPHPTDDEHPIAFISKIPNKEVSAEELIKMVASNLMDNCKLRGGVRFLPSLPHTHSGKISKKELKAIARTIVIH</sequence>
<dbReference type="InterPro" id="IPR020845">
    <property type="entry name" value="AMP-binding_CS"/>
</dbReference>
<dbReference type="KEGG" id="bter:100644132"/>